<evidence type="ECO:0000313" key="2">
    <source>
        <dbReference type="EMBL" id="MBY6365163.1"/>
    </source>
</evidence>
<dbReference type="Proteomes" id="UP000825228">
    <property type="component" value="Unassembled WGS sequence"/>
</dbReference>
<evidence type="ECO:0000313" key="3">
    <source>
        <dbReference type="Proteomes" id="UP000825228"/>
    </source>
</evidence>
<dbReference type="Gene3D" id="3.40.470.10">
    <property type="entry name" value="Uracil-DNA glycosylase-like domain"/>
    <property type="match status" value="1"/>
</dbReference>
<dbReference type="SMART" id="SM00987">
    <property type="entry name" value="UreE_C"/>
    <property type="match status" value="1"/>
</dbReference>
<dbReference type="RefSeq" id="WP_222696183.1">
    <property type="nucleotide sequence ID" value="NZ_JABUBS010000001.1"/>
</dbReference>
<gene>
    <name evidence="2" type="ORF">HQ603_00185</name>
</gene>
<dbReference type="InterPro" id="IPR005122">
    <property type="entry name" value="Uracil-DNA_glycosylase-like"/>
</dbReference>
<protein>
    <submittedName>
        <fullName evidence="2">Uracil-DNA glycosylase</fullName>
    </submittedName>
</protein>
<keyword evidence="3" id="KW-1185">Reference proteome</keyword>
<dbReference type="EMBL" id="JABUBU010000001">
    <property type="protein sequence ID" value="MBY6365163.1"/>
    <property type="molecule type" value="Genomic_DNA"/>
</dbReference>
<sequence length="211" mass="22569">MTDDDVWSGKHARAHDAPVRSLNASVLRWRIDTARSIPLFDPDDGGDAARCLVLLESPGPNTMRPGGTNMCSFDNPDRTNPVLKSVFADAGIDRVQCVKWNIVPWAVLDDAGYPVSPTASVLGEAGPYVGELMALLPKLEVVFVLGAKALDGYMRVITASAPTRLLPVIAAPHPSARNAHAPAAARQRLINAALSVATHLEKAPEPRTVLR</sequence>
<proteinExistence type="predicted"/>
<comment type="caution">
    <text evidence="2">The sequence shown here is derived from an EMBL/GenBank/DDBJ whole genome shotgun (WGS) entry which is preliminary data.</text>
</comment>
<reference evidence="2 3" key="1">
    <citation type="submission" date="2020-06" db="EMBL/GenBank/DDBJ databases">
        <title>Taxonomy, biology and ecology of Rhodococcus bacteria occurring in California pistachio and other woody hosts as revealed by genome sequence analyses.</title>
        <authorList>
            <person name="Gai Y."/>
            <person name="Riely B."/>
        </authorList>
    </citation>
    <scope>NUCLEOTIDE SEQUENCE [LARGE SCALE GENOMIC DNA]</scope>
    <source>
        <strain evidence="2 3">BP-281</strain>
    </source>
</reference>
<dbReference type="InterPro" id="IPR036895">
    <property type="entry name" value="Uracil-DNA_glycosylase-like_sf"/>
</dbReference>
<accession>A0ABS7NYE1</accession>
<dbReference type="SUPFAM" id="SSF52141">
    <property type="entry name" value="Uracil-DNA glycosylase-like"/>
    <property type="match status" value="1"/>
</dbReference>
<dbReference type="CDD" id="cd10035">
    <property type="entry name" value="UDG_like"/>
    <property type="match status" value="1"/>
</dbReference>
<organism evidence="2 3">
    <name type="scientific">Rhodococcoides corynebacterioides</name>
    <dbReference type="NCBI Taxonomy" id="53972"/>
    <lineage>
        <taxon>Bacteria</taxon>
        <taxon>Bacillati</taxon>
        <taxon>Actinomycetota</taxon>
        <taxon>Actinomycetes</taxon>
        <taxon>Mycobacteriales</taxon>
        <taxon>Nocardiaceae</taxon>
        <taxon>Rhodococcoides</taxon>
    </lineage>
</organism>
<dbReference type="SMART" id="SM00986">
    <property type="entry name" value="UDG"/>
    <property type="match status" value="1"/>
</dbReference>
<name>A0ABS7NYE1_9NOCA</name>
<dbReference type="Pfam" id="PF03167">
    <property type="entry name" value="UDG"/>
    <property type="match status" value="1"/>
</dbReference>
<feature type="domain" description="Uracil-DNA glycosylase-like" evidence="1">
    <location>
        <begin position="42"/>
        <end position="194"/>
    </location>
</feature>
<evidence type="ECO:0000259" key="1">
    <source>
        <dbReference type="SMART" id="SM00986"/>
    </source>
</evidence>